<feature type="transmembrane region" description="Helical" evidence="1">
    <location>
        <begin position="137"/>
        <end position="160"/>
    </location>
</feature>
<dbReference type="AlphaFoldDB" id="A0A6G8QBA6"/>
<dbReference type="Proteomes" id="UP000501452">
    <property type="component" value="Chromosome"/>
</dbReference>
<keyword evidence="1" id="KW-0472">Membrane</keyword>
<gene>
    <name evidence="2" type="ORF">GBA63_14735</name>
</gene>
<keyword evidence="1" id="KW-0812">Transmembrane</keyword>
<keyword evidence="1" id="KW-1133">Transmembrane helix</keyword>
<feature type="transmembrane region" description="Helical" evidence="1">
    <location>
        <begin position="106"/>
        <end position="125"/>
    </location>
</feature>
<evidence type="ECO:0008006" key="4">
    <source>
        <dbReference type="Google" id="ProtNLM"/>
    </source>
</evidence>
<dbReference type="RefSeq" id="WP_166177316.1">
    <property type="nucleotide sequence ID" value="NZ_CP045119.1"/>
</dbReference>
<reference evidence="2 3" key="1">
    <citation type="submission" date="2019-10" db="EMBL/GenBank/DDBJ databases">
        <title>Rubrobacter sp nov SCSIO 52090 isolated from a deep-sea sediment in the South China Sea.</title>
        <authorList>
            <person name="Chen R.W."/>
        </authorList>
    </citation>
    <scope>NUCLEOTIDE SEQUENCE [LARGE SCALE GENOMIC DNA]</scope>
    <source>
        <strain evidence="2 3">SCSIO 52909</strain>
    </source>
</reference>
<evidence type="ECO:0000313" key="2">
    <source>
        <dbReference type="EMBL" id="QIN83749.1"/>
    </source>
</evidence>
<feature type="transmembrane region" description="Helical" evidence="1">
    <location>
        <begin position="37"/>
        <end position="58"/>
    </location>
</feature>
<organism evidence="2 3">
    <name type="scientific">Rubrobacter tropicus</name>
    <dbReference type="NCBI Taxonomy" id="2653851"/>
    <lineage>
        <taxon>Bacteria</taxon>
        <taxon>Bacillati</taxon>
        <taxon>Actinomycetota</taxon>
        <taxon>Rubrobacteria</taxon>
        <taxon>Rubrobacterales</taxon>
        <taxon>Rubrobacteraceae</taxon>
        <taxon>Rubrobacter</taxon>
    </lineage>
</organism>
<dbReference type="KEGG" id="rub:GBA63_14735"/>
<sequence length="191" mass="19839">MRPDRIAHLVSAVTRLPLLAVPLFFAVGAEAAGTEGLLWALLCVLLTSGLSLVYLAFLTRSGKVSDPRSIPRAERVGPLRVVAVLHAAAFLVVLLLGGPAALTAALLSYAIATALFTLLTPLINISLHAAGVAGTAVCLAFVFGPWALPAFLLLPAVFWARLELERHTLLELALGALVGGGGTWVAFGMLG</sequence>
<protein>
    <recommendedName>
        <fullName evidence="4">Phosphatase PAP2 family protein</fullName>
    </recommendedName>
</protein>
<feature type="transmembrane region" description="Helical" evidence="1">
    <location>
        <begin position="79"/>
        <end position="100"/>
    </location>
</feature>
<feature type="transmembrane region" description="Helical" evidence="1">
    <location>
        <begin position="172"/>
        <end position="190"/>
    </location>
</feature>
<dbReference type="EMBL" id="CP045119">
    <property type="protein sequence ID" value="QIN83749.1"/>
    <property type="molecule type" value="Genomic_DNA"/>
</dbReference>
<proteinExistence type="predicted"/>
<evidence type="ECO:0000256" key="1">
    <source>
        <dbReference type="SAM" id="Phobius"/>
    </source>
</evidence>
<evidence type="ECO:0000313" key="3">
    <source>
        <dbReference type="Proteomes" id="UP000501452"/>
    </source>
</evidence>
<accession>A0A6G8QBA6</accession>
<keyword evidence="3" id="KW-1185">Reference proteome</keyword>
<feature type="transmembrane region" description="Helical" evidence="1">
    <location>
        <begin position="12"/>
        <end position="31"/>
    </location>
</feature>
<name>A0A6G8QBA6_9ACTN</name>